<evidence type="ECO:0008006" key="4">
    <source>
        <dbReference type="Google" id="ProtNLM"/>
    </source>
</evidence>
<keyword evidence="3" id="KW-1185">Reference proteome</keyword>
<feature type="transmembrane region" description="Helical" evidence="1">
    <location>
        <begin position="42"/>
        <end position="59"/>
    </location>
</feature>
<protein>
    <recommendedName>
        <fullName evidence="4">Alkaline shock response membrane anchor protein AmaP</fullName>
    </recommendedName>
</protein>
<reference evidence="2 3" key="1">
    <citation type="journal article" date="2013" name="Int. J. Syst. Evol. Microbiol.">
        <title>Tumebacillus flagellatus sp. nov., an alpha-amylase/pullulanase-producing bacterium isolated from cassava wastewater.</title>
        <authorList>
            <person name="Wang Q."/>
            <person name="Xie N."/>
            <person name="Qin Y."/>
            <person name="Shen N."/>
            <person name="Zhu J."/>
            <person name="Mi H."/>
            <person name="Huang R."/>
        </authorList>
    </citation>
    <scope>NUCLEOTIDE SEQUENCE [LARGE SCALE GENOMIC DNA]</scope>
    <source>
        <strain evidence="2 3">GST4</strain>
    </source>
</reference>
<keyword evidence="1" id="KW-0812">Transmembrane</keyword>
<dbReference type="eggNOG" id="COG1302">
    <property type="taxonomic scope" value="Bacteria"/>
</dbReference>
<organism evidence="2 3">
    <name type="scientific">Tumebacillus flagellatus</name>
    <dbReference type="NCBI Taxonomy" id="1157490"/>
    <lineage>
        <taxon>Bacteria</taxon>
        <taxon>Bacillati</taxon>
        <taxon>Bacillota</taxon>
        <taxon>Bacilli</taxon>
        <taxon>Bacillales</taxon>
        <taxon>Alicyclobacillaceae</taxon>
        <taxon>Tumebacillus</taxon>
    </lineage>
</organism>
<keyword evidence="1" id="KW-1133">Transmembrane helix</keyword>
<evidence type="ECO:0000313" key="2">
    <source>
        <dbReference type="EMBL" id="KEO82545.1"/>
    </source>
</evidence>
<dbReference type="EMBL" id="JMIR01000021">
    <property type="protein sequence ID" value="KEO82545.1"/>
    <property type="molecule type" value="Genomic_DNA"/>
</dbReference>
<dbReference type="STRING" id="1157490.EL26_15030"/>
<sequence>MKIFPRILLWVYALGVGAAAVVGLLDYAGLYRVRTLEINDETAIAAVVALLFSLFFLFARTGQRAPREPQTVTQRMEHGDVKISYETIEQLVGRAVSNIRGVQNHNTRVRSTEQGQLRIMIRFSIEADLDIPKTTADLQDAVKTYIQSTTSIPVESVTVYVTELAVKQEVVQPIQKRRVE</sequence>
<gene>
    <name evidence="2" type="ORF">EL26_15030</name>
</gene>
<dbReference type="NCBIfam" id="NF033218">
    <property type="entry name" value="anchor_AmaP"/>
    <property type="match status" value="1"/>
</dbReference>
<accession>A0A074LPX7</accession>
<dbReference type="RefSeq" id="WP_052036392.1">
    <property type="nucleotide sequence ID" value="NZ_JMIR01000021.1"/>
</dbReference>
<dbReference type="AlphaFoldDB" id="A0A074LPX7"/>
<evidence type="ECO:0000256" key="1">
    <source>
        <dbReference type="SAM" id="Phobius"/>
    </source>
</evidence>
<keyword evidence="1" id="KW-0472">Membrane</keyword>
<proteinExistence type="predicted"/>
<feature type="transmembrane region" description="Helical" evidence="1">
    <location>
        <begin position="7"/>
        <end position="30"/>
    </location>
</feature>
<dbReference type="OrthoDB" id="1716040at2"/>
<name>A0A074LPX7_9BACL</name>
<comment type="caution">
    <text evidence="2">The sequence shown here is derived from an EMBL/GenBank/DDBJ whole genome shotgun (WGS) entry which is preliminary data.</text>
</comment>
<evidence type="ECO:0000313" key="3">
    <source>
        <dbReference type="Proteomes" id="UP000027931"/>
    </source>
</evidence>
<dbReference type="Proteomes" id="UP000027931">
    <property type="component" value="Unassembled WGS sequence"/>
</dbReference>